<feature type="compositionally biased region" description="Polar residues" evidence="1">
    <location>
        <begin position="30"/>
        <end position="53"/>
    </location>
</feature>
<comment type="caution">
    <text evidence="2">The sequence shown here is derived from an EMBL/GenBank/DDBJ whole genome shotgun (WGS) entry which is preliminary data.</text>
</comment>
<sequence>MTTKPKMTTNDGTKKKRLVQVKRRKKKKLYSSSNEAKTYTRLTKENTATTKSQTPKRRKSEISMNNVTKMAKA</sequence>
<reference evidence="2 3" key="1">
    <citation type="journal article" date="2019" name="Environ. Microbiol.">
        <title>At the nexus of three kingdoms: the genome of the mycorrhizal fungus Gigaspora margarita provides insights into plant, endobacterial and fungal interactions.</title>
        <authorList>
            <person name="Venice F."/>
            <person name="Ghignone S."/>
            <person name="Salvioli di Fossalunga A."/>
            <person name="Amselem J."/>
            <person name="Novero M."/>
            <person name="Xianan X."/>
            <person name="Sedzielewska Toro K."/>
            <person name="Morin E."/>
            <person name="Lipzen A."/>
            <person name="Grigoriev I.V."/>
            <person name="Henrissat B."/>
            <person name="Martin F.M."/>
            <person name="Bonfante P."/>
        </authorList>
    </citation>
    <scope>NUCLEOTIDE SEQUENCE [LARGE SCALE GENOMIC DNA]</scope>
    <source>
        <strain evidence="2 3">BEG34</strain>
    </source>
</reference>
<gene>
    <name evidence="2" type="ORF">F8M41_017243</name>
</gene>
<protein>
    <submittedName>
        <fullName evidence="2">Uncharacterized protein</fullName>
    </submittedName>
</protein>
<name>A0A8H4ANB0_GIGMA</name>
<evidence type="ECO:0000313" key="2">
    <source>
        <dbReference type="EMBL" id="KAF0516000.1"/>
    </source>
</evidence>
<organism evidence="2 3">
    <name type="scientific">Gigaspora margarita</name>
    <dbReference type="NCBI Taxonomy" id="4874"/>
    <lineage>
        <taxon>Eukaryota</taxon>
        <taxon>Fungi</taxon>
        <taxon>Fungi incertae sedis</taxon>
        <taxon>Mucoromycota</taxon>
        <taxon>Glomeromycotina</taxon>
        <taxon>Glomeromycetes</taxon>
        <taxon>Diversisporales</taxon>
        <taxon>Gigasporaceae</taxon>
        <taxon>Gigaspora</taxon>
    </lineage>
</organism>
<feature type="compositionally biased region" description="Basic residues" evidence="1">
    <location>
        <begin position="14"/>
        <end position="29"/>
    </location>
</feature>
<feature type="compositionally biased region" description="Polar residues" evidence="1">
    <location>
        <begin position="1"/>
        <end position="11"/>
    </location>
</feature>
<accession>A0A8H4ANB0</accession>
<feature type="compositionally biased region" description="Polar residues" evidence="1">
    <location>
        <begin position="62"/>
        <end position="73"/>
    </location>
</feature>
<evidence type="ECO:0000256" key="1">
    <source>
        <dbReference type="SAM" id="MobiDB-lite"/>
    </source>
</evidence>
<dbReference type="EMBL" id="WTPW01000391">
    <property type="protein sequence ID" value="KAF0516000.1"/>
    <property type="molecule type" value="Genomic_DNA"/>
</dbReference>
<keyword evidence="3" id="KW-1185">Reference proteome</keyword>
<dbReference type="AlphaFoldDB" id="A0A8H4ANB0"/>
<dbReference type="Proteomes" id="UP000439903">
    <property type="component" value="Unassembled WGS sequence"/>
</dbReference>
<evidence type="ECO:0000313" key="3">
    <source>
        <dbReference type="Proteomes" id="UP000439903"/>
    </source>
</evidence>
<proteinExistence type="predicted"/>
<feature type="region of interest" description="Disordered" evidence="1">
    <location>
        <begin position="1"/>
        <end position="73"/>
    </location>
</feature>